<sequence>MKKRNQRPEKLRQEEIDAGVSIKYDEHGESYIVIGQTIVRHSRSNFPSKLNKYWHQRRRLFKYFDRGIWLDEESWYSVTPEPLGRQIATHLSKIHDHNFVVVDGFCGAGGNAIQFALIDKIAVIAIDDDPIKLICAKHNARIYNVEHKIVWILADFFNISKKIKGDIIFLSPPWGGPDYQNSEVFNIEAMKPYPASLLFHTANCMVNNSNKIVMYLPRTSSLASITALVKYPHKVEAHYLKASGKTKAICCYFGPLVQ</sequence>
<dbReference type="Proteomes" id="UP000011958">
    <property type="component" value="Unassembled WGS sequence"/>
</dbReference>
<evidence type="ECO:0000313" key="8">
    <source>
        <dbReference type="EMBL" id="EMR09435.1"/>
    </source>
</evidence>
<dbReference type="InterPro" id="IPR019012">
    <property type="entry name" value="RNA_cap_Gua-N2-MeTrfase"/>
</dbReference>
<comment type="similarity">
    <text evidence="2">Belongs to the methyltransferase superfamily. Trimethylguanosine synthase family.</text>
</comment>
<dbReference type="EMBL" id="AFWA02000013">
    <property type="protein sequence ID" value="EMR09435.1"/>
    <property type="molecule type" value="Genomic_DNA"/>
</dbReference>
<evidence type="ECO:0000256" key="5">
    <source>
        <dbReference type="ARBA" id="ARBA00048763"/>
    </source>
</evidence>
<gene>
    <name evidence="8" type="ORF">PNEG_02378</name>
</gene>
<name>M7P6E0_PNEMU</name>
<dbReference type="CDD" id="cd02440">
    <property type="entry name" value="AdoMet_MTases"/>
    <property type="match status" value="1"/>
</dbReference>
<organism evidence="8 9">
    <name type="scientific">Pneumocystis murina (strain B123)</name>
    <name type="common">Mouse pneumocystis pneumonia agent</name>
    <name type="synonym">Pneumocystis carinii f. sp. muris</name>
    <dbReference type="NCBI Taxonomy" id="1069680"/>
    <lineage>
        <taxon>Eukaryota</taxon>
        <taxon>Fungi</taxon>
        <taxon>Dikarya</taxon>
        <taxon>Ascomycota</taxon>
        <taxon>Taphrinomycotina</taxon>
        <taxon>Pneumocystomycetes</taxon>
        <taxon>Pneumocystaceae</taxon>
        <taxon>Pneumocystis</taxon>
    </lineage>
</organism>
<dbReference type="RefSeq" id="XP_007874384.1">
    <property type="nucleotide sequence ID" value="XM_007876193.1"/>
</dbReference>
<dbReference type="PANTHER" id="PTHR14741:SF32">
    <property type="entry name" value="TRIMETHYLGUANOSINE SYNTHASE"/>
    <property type="match status" value="1"/>
</dbReference>
<comment type="caution">
    <text evidence="8">The sequence shown here is derived from an EMBL/GenBank/DDBJ whole genome shotgun (WGS) entry which is preliminary data.</text>
</comment>
<dbReference type="OMA" id="KALCIYY"/>
<evidence type="ECO:0000313" key="9">
    <source>
        <dbReference type="Proteomes" id="UP000011958"/>
    </source>
</evidence>
<evidence type="ECO:0000256" key="3">
    <source>
        <dbReference type="ARBA" id="ARBA00047418"/>
    </source>
</evidence>
<comment type="catalytic activity">
    <reaction evidence="4">
        <text>a 5'-end (N(7)-methyl 5'-triphosphoguanosine)-ribonucleoside in snoRNA + S-adenosyl-L-methionine = a 5'-end (N(2),N(7)-dimethyl 5'-triphosphoguanosine)-ribonucleoside in snoRNA + S-adenosyl-L-homocysteine + H(+)</text>
        <dbReference type="Rhea" id="RHEA:78475"/>
        <dbReference type="Rhea" id="RHEA-COMP:19086"/>
        <dbReference type="Rhea" id="RHEA-COMP:19088"/>
        <dbReference type="ChEBI" id="CHEBI:15378"/>
        <dbReference type="ChEBI" id="CHEBI:57856"/>
        <dbReference type="ChEBI" id="CHEBI:59789"/>
        <dbReference type="ChEBI" id="CHEBI:156461"/>
        <dbReference type="ChEBI" id="CHEBI:172880"/>
    </reaction>
    <physiologicalReaction direction="left-to-right" evidence="4">
        <dbReference type="Rhea" id="RHEA:78476"/>
    </physiologicalReaction>
</comment>
<dbReference type="OrthoDB" id="194443at2759"/>
<comment type="catalytic activity">
    <reaction evidence="5">
        <text>a 5'-end (N(2),N(7)-dimethyl 5'-triphosphoguanosine)-ribonucleoside in snRNA + S-adenosyl-L-methionine = a 5'-end (N(2),N(2),N(7)-trimethyl 5'-triphosphoguanosine)-ribonucleoside in snRNA + S-adenosyl-L-homocysteine + H(+)</text>
        <dbReference type="Rhea" id="RHEA:78479"/>
        <dbReference type="Rhea" id="RHEA-COMP:19087"/>
        <dbReference type="Rhea" id="RHEA-COMP:19089"/>
        <dbReference type="ChEBI" id="CHEBI:15378"/>
        <dbReference type="ChEBI" id="CHEBI:57856"/>
        <dbReference type="ChEBI" id="CHEBI:59789"/>
        <dbReference type="ChEBI" id="CHEBI:167623"/>
        <dbReference type="ChEBI" id="CHEBI:172880"/>
    </reaction>
    <physiologicalReaction direction="left-to-right" evidence="5">
        <dbReference type="Rhea" id="RHEA:78480"/>
    </physiologicalReaction>
</comment>
<evidence type="ECO:0000256" key="1">
    <source>
        <dbReference type="ARBA" id="ARBA00018517"/>
    </source>
</evidence>
<evidence type="ECO:0000256" key="6">
    <source>
        <dbReference type="ARBA" id="ARBA00049075"/>
    </source>
</evidence>
<comment type="catalytic activity">
    <reaction evidence="3">
        <text>a 5'-end (N(2),N(7)-dimethyl 5'-triphosphoguanosine)-ribonucleoside in snoRNA + S-adenosyl-L-methionine = a 5'-end (N(2),N(2),N(7)-trimethyl 5'-triphosphoguanosine)-ribonucleoside in snoRNA + S-adenosyl-L-homocysteine + H(+)</text>
        <dbReference type="Rhea" id="RHEA:78507"/>
        <dbReference type="Rhea" id="RHEA-COMP:19088"/>
        <dbReference type="Rhea" id="RHEA-COMP:19090"/>
        <dbReference type="ChEBI" id="CHEBI:15378"/>
        <dbReference type="ChEBI" id="CHEBI:57856"/>
        <dbReference type="ChEBI" id="CHEBI:59789"/>
        <dbReference type="ChEBI" id="CHEBI:167623"/>
        <dbReference type="ChEBI" id="CHEBI:172880"/>
    </reaction>
    <physiologicalReaction direction="left-to-right" evidence="3">
        <dbReference type="Rhea" id="RHEA:78508"/>
    </physiologicalReaction>
</comment>
<dbReference type="GeneID" id="19896071"/>
<dbReference type="SUPFAM" id="SSF53335">
    <property type="entry name" value="S-adenosyl-L-methionine-dependent methyltransferases"/>
    <property type="match status" value="1"/>
</dbReference>
<dbReference type="Pfam" id="PF09445">
    <property type="entry name" value="Methyltransf_15"/>
    <property type="match status" value="1"/>
</dbReference>
<dbReference type="PANTHER" id="PTHR14741">
    <property type="entry name" value="S-ADENOSYLMETHIONINE-DEPENDENT METHYLTRANSFERASE RELATED"/>
    <property type="match status" value="1"/>
</dbReference>
<dbReference type="STRING" id="1069680.M7P6E0"/>
<protein>
    <recommendedName>
        <fullName evidence="1">Trimethylguanosine synthase</fullName>
    </recommendedName>
    <alternativeName>
        <fullName evidence="7">Cap-specific guanine-N(2) methyltransferase</fullName>
    </alternativeName>
</protein>
<dbReference type="AlphaFoldDB" id="M7P6E0"/>
<dbReference type="InterPro" id="IPR029063">
    <property type="entry name" value="SAM-dependent_MTases_sf"/>
</dbReference>
<keyword evidence="9" id="KW-1185">Reference proteome</keyword>
<comment type="catalytic activity">
    <reaction evidence="6">
        <text>a 5'-end (N(7)-methyl 5'-triphosphoguanosine)-ribonucleoside in snRNA + S-adenosyl-L-methionine = a 5'-end (N(2),N(7)-dimethyl 5'-triphosphoguanosine)-ribonucleoside in snRNA + S-adenosyl-L-homocysteine + H(+)</text>
        <dbReference type="Rhea" id="RHEA:78471"/>
        <dbReference type="Rhea" id="RHEA-COMP:19085"/>
        <dbReference type="Rhea" id="RHEA-COMP:19087"/>
        <dbReference type="ChEBI" id="CHEBI:15378"/>
        <dbReference type="ChEBI" id="CHEBI:57856"/>
        <dbReference type="ChEBI" id="CHEBI:59789"/>
        <dbReference type="ChEBI" id="CHEBI:156461"/>
        <dbReference type="ChEBI" id="CHEBI:172880"/>
    </reaction>
    <physiologicalReaction direction="left-to-right" evidence="6">
        <dbReference type="Rhea" id="RHEA:78472"/>
    </physiologicalReaction>
</comment>
<accession>M7P6E0</accession>
<dbReference type="Gene3D" id="3.40.50.150">
    <property type="entry name" value="Vaccinia Virus protein VP39"/>
    <property type="match status" value="1"/>
</dbReference>
<dbReference type="GO" id="GO:0071164">
    <property type="term" value="F:RNA cap trimethylguanosine synthase activity"/>
    <property type="evidence" value="ECO:0007669"/>
    <property type="project" value="EnsemblFungi"/>
</dbReference>
<proteinExistence type="inferred from homology"/>
<reference evidence="9" key="1">
    <citation type="journal article" date="2016" name="Nat. Commun.">
        <title>Genome analysis of three Pneumocystis species reveals adaptation mechanisms to life exclusively in mammalian hosts.</title>
        <authorList>
            <person name="Ma L."/>
            <person name="Chen Z."/>
            <person name="Huang D.W."/>
            <person name="Kutty G."/>
            <person name="Ishihara M."/>
            <person name="Wang H."/>
            <person name="Abouelleil A."/>
            <person name="Bishop L."/>
            <person name="Davey E."/>
            <person name="Deng R."/>
            <person name="Deng X."/>
            <person name="Fan L."/>
            <person name="Fantoni G."/>
            <person name="Fitzgerald M."/>
            <person name="Gogineni E."/>
            <person name="Goldberg J.M."/>
            <person name="Handley G."/>
            <person name="Hu X."/>
            <person name="Huber C."/>
            <person name="Jiao X."/>
            <person name="Jones K."/>
            <person name="Levin J.Z."/>
            <person name="Liu Y."/>
            <person name="Macdonald P."/>
            <person name="Melnikov A."/>
            <person name="Raley C."/>
            <person name="Sassi M."/>
            <person name="Sherman B.T."/>
            <person name="Song X."/>
            <person name="Sykes S."/>
            <person name="Tran B."/>
            <person name="Walsh L."/>
            <person name="Xia Y."/>
            <person name="Yang J."/>
            <person name="Young S."/>
            <person name="Zeng Q."/>
            <person name="Zheng X."/>
            <person name="Stephens R."/>
            <person name="Nusbaum C."/>
            <person name="Birren B.W."/>
            <person name="Azadi P."/>
            <person name="Lempicki R.A."/>
            <person name="Cuomo C.A."/>
            <person name="Kovacs J.A."/>
        </authorList>
    </citation>
    <scope>NUCLEOTIDE SEQUENCE [LARGE SCALE GENOMIC DNA]</scope>
    <source>
        <strain evidence="9">B123</strain>
    </source>
</reference>
<evidence type="ECO:0000256" key="2">
    <source>
        <dbReference type="ARBA" id="ARBA00025783"/>
    </source>
</evidence>
<dbReference type="HOGENOM" id="CLU_029658_3_1_1"/>
<dbReference type="VEuPathDB" id="FungiDB:PNEG_02378"/>
<dbReference type="eggNOG" id="KOG2730">
    <property type="taxonomic scope" value="Eukaryota"/>
</dbReference>
<evidence type="ECO:0000256" key="4">
    <source>
        <dbReference type="ARBA" id="ARBA00048740"/>
    </source>
</evidence>
<dbReference type="GO" id="GO:0015030">
    <property type="term" value="C:Cajal body"/>
    <property type="evidence" value="ECO:0007669"/>
    <property type="project" value="EnsemblFungi"/>
</dbReference>
<evidence type="ECO:0000256" key="7">
    <source>
        <dbReference type="ARBA" id="ARBA00049790"/>
    </source>
</evidence>